<proteinExistence type="predicted"/>
<dbReference type="RefSeq" id="WP_090366686.1">
    <property type="nucleotide sequence ID" value="NZ_FNEM01000014.1"/>
</dbReference>
<reference evidence="3" key="1">
    <citation type="submission" date="2016-10" db="EMBL/GenBank/DDBJ databases">
        <authorList>
            <person name="Varghese N."/>
            <person name="Submissions S."/>
        </authorList>
    </citation>
    <scope>NUCLEOTIDE SEQUENCE [LARGE SCALE GENOMIC DNA]</scope>
    <source>
        <strain evidence="3">DSM 23317</strain>
    </source>
</reference>
<keyword evidence="1" id="KW-0472">Membrane</keyword>
<keyword evidence="1" id="KW-0812">Transmembrane</keyword>
<organism evidence="2 3">
    <name type="scientific">Ferrimonas sediminum</name>
    <dbReference type="NCBI Taxonomy" id="718193"/>
    <lineage>
        <taxon>Bacteria</taxon>
        <taxon>Pseudomonadati</taxon>
        <taxon>Pseudomonadota</taxon>
        <taxon>Gammaproteobacteria</taxon>
        <taxon>Alteromonadales</taxon>
        <taxon>Ferrimonadaceae</taxon>
        <taxon>Ferrimonas</taxon>
    </lineage>
</organism>
<dbReference type="OrthoDB" id="5739727at2"/>
<keyword evidence="1" id="KW-1133">Transmembrane helix</keyword>
<feature type="transmembrane region" description="Helical" evidence="1">
    <location>
        <begin position="39"/>
        <end position="60"/>
    </location>
</feature>
<sequence length="71" mass="7685">MSINATLIGQTMLLWLVFSTTLIALLARKRSDTPALVTLVGAVLSLIPPLGMAYMGFLALKGDSRRLRRLG</sequence>
<accession>A0A1G8WWS3</accession>
<dbReference type="EMBL" id="FNEM01000014">
    <property type="protein sequence ID" value="SDJ82075.1"/>
    <property type="molecule type" value="Genomic_DNA"/>
</dbReference>
<evidence type="ECO:0000256" key="1">
    <source>
        <dbReference type="SAM" id="Phobius"/>
    </source>
</evidence>
<gene>
    <name evidence="2" type="ORF">SAMN04488540_1149</name>
</gene>
<evidence type="ECO:0000313" key="3">
    <source>
        <dbReference type="Proteomes" id="UP000199527"/>
    </source>
</evidence>
<dbReference type="Proteomes" id="UP000199527">
    <property type="component" value="Unassembled WGS sequence"/>
</dbReference>
<dbReference type="AlphaFoldDB" id="A0A1G8WWS3"/>
<feature type="transmembrane region" description="Helical" evidence="1">
    <location>
        <begin position="7"/>
        <end position="27"/>
    </location>
</feature>
<evidence type="ECO:0008006" key="4">
    <source>
        <dbReference type="Google" id="ProtNLM"/>
    </source>
</evidence>
<keyword evidence="3" id="KW-1185">Reference proteome</keyword>
<protein>
    <recommendedName>
        <fullName evidence="4">Phospholipase_D-nuclease N-terminal</fullName>
    </recommendedName>
</protein>
<name>A0A1G8WWS3_9GAMM</name>
<evidence type="ECO:0000313" key="2">
    <source>
        <dbReference type="EMBL" id="SDJ82075.1"/>
    </source>
</evidence>